<reference evidence="3" key="1">
    <citation type="journal article" date="2020" name="Genome Biol.">
        <title>Gamete binning: chromosome-level and haplotype-resolved genome assembly enabled by high-throughput single-cell sequencing of gamete genomes.</title>
        <authorList>
            <person name="Campoy J.A."/>
            <person name="Sun H."/>
            <person name="Goel M."/>
            <person name="Jiao W.-B."/>
            <person name="Folz-Donahue K."/>
            <person name="Wang N."/>
            <person name="Rubio M."/>
            <person name="Liu C."/>
            <person name="Kukat C."/>
            <person name="Ruiz D."/>
            <person name="Huettel B."/>
            <person name="Schneeberger K."/>
        </authorList>
    </citation>
    <scope>NUCLEOTIDE SEQUENCE [LARGE SCALE GENOMIC DNA]</scope>
    <source>
        <strain evidence="3">cv. Rojo Pasion</strain>
    </source>
</reference>
<protein>
    <recommendedName>
        <fullName evidence="1">RNA-polymerase II-associated protein 3-like C-terminal domain-containing protein</fullName>
    </recommendedName>
</protein>
<dbReference type="AlphaFoldDB" id="A0A6J5WZ04"/>
<name>A0A6J5WZ04_PRUAR</name>
<dbReference type="PANTHER" id="PTHR47329">
    <property type="entry name" value="OS05G0129900 PROTEIN"/>
    <property type="match status" value="1"/>
</dbReference>
<proteinExistence type="predicted"/>
<dbReference type="EMBL" id="CAEKKB010000003">
    <property type="protein sequence ID" value="CAB4305185.1"/>
    <property type="molecule type" value="Genomic_DNA"/>
</dbReference>
<accession>A0A6J5WZ04</accession>
<feature type="domain" description="RNA-polymerase II-associated protein 3-like C-terminal" evidence="1">
    <location>
        <begin position="22"/>
        <end position="108"/>
    </location>
</feature>
<keyword evidence="3" id="KW-1185">Reference proteome</keyword>
<sequence>MRELASRAASRVKAVAAEKITPPNSAYQFEVSWRFSGDNARRTSLLKAISPSALPQIFKNALTVPILLDIIKCAATFFVEEMDLAVNYLENLTRVPRFDTLIVFLSSLDNASMHASVLNSLRFSKAYS</sequence>
<dbReference type="InterPro" id="IPR025986">
    <property type="entry name" value="RPAP3-like_C"/>
</dbReference>
<evidence type="ECO:0000313" key="2">
    <source>
        <dbReference type="EMBL" id="CAB4305185.1"/>
    </source>
</evidence>
<dbReference type="Pfam" id="PF13877">
    <property type="entry name" value="RPAP3_C"/>
    <property type="match status" value="1"/>
</dbReference>
<dbReference type="Proteomes" id="UP000507245">
    <property type="component" value="Unassembled WGS sequence"/>
</dbReference>
<evidence type="ECO:0000313" key="3">
    <source>
        <dbReference type="Proteomes" id="UP000507245"/>
    </source>
</evidence>
<dbReference type="OrthoDB" id="629492at2759"/>
<evidence type="ECO:0000259" key="1">
    <source>
        <dbReference type="Pfam" id="PF13877"/>
    </source>
</evidence>
<organism evidence="2 3">
    <name type="scientific">Prunus armeniaca</name>
    <name type="common">Apricot</name>
    <name type="synonym">Armeniaca vulgaris</name>
    <dbReference type="NCBI Taxonomy" id="36596"/>
    <lineage>
        <taxon>Eukaryota</taxon>
        <taxon>Viridiplantae</taxon>
        <taxon>Streptophyta</taxon>
        <taxon>Embryophyta</taxon>
        <taxon>Tracheophyta</taxon>
        <taxon>Spermatophyta</taxon>
        <taxon>Magnoliopsida</taxon>
        <taxon>eudicotyledons</taxon>
        <taxon>Gunneridae</taxon>
        <taxon>Pentapetalae</taxon>
        <taxon>rosids</taxon>
        <taxon>fabids</taxon>
        <taxon>Rosales</taxon>
        <taxon>Rosaceae</taxon>
        <taxon>Amygdaloideae</taxon>
        <taxon>Amygdaleae</taxon>
        <taxon>Prunus</taxon>
    </lineage>
</organism>
<gene>
    <name evidence="2" type="ORF">ORAREDHAP_LOCUS23066</name>
</gene>
<dbReference type="PANTHER" id="PTHR47329:SF1">
    <property type="entry name" value="OS05G0129900 PROTEIN"/>
    <property type="match status" value="1"/>
</dbReference>